<evidence type="ECO:0000313" key="6">
    <source>
        <dbReference type="Proteomes" id="UP000886842"/>
    </source>
</evidence>
<feature type="domain" description="D-galactarate/Altronate dehydratase second" evidence="3">
    <location>
        <begin position="135"/>
        <end position="276"/>
    </location>
</feature>
<dbReference type="GO" id="GO:0016787">
    <property type="term" value="F:hydrolase activity"/>
    <property type="evidence" value="ECO:0007669"/>
    <property type="project" value="UniProtKB-KW"/>
</dbReference>
<name>A0A9D1GX77_9ACTN</name>
<reference evidence="5" key="2">
    <citation type="journal article" date="2021" name="PeerJ">
        <title>Extensive microbial diversity within the chicken gut microbiome revealed by metagenomics and culture.</title>
        <authorList>
            <person name="Gilroy R."/>
            <person name="Ravi A."/>
            <person name="Getino M."/>
            <person name="Pursley I."/>
            <person name="Horton D.L."/>
            <person name="Alikhan N.F."/>
            <person name="Baker D."/>
            <person name="Gharbi K."/>
            <person name="Hall N."/>
            <person name="Watson M."/>
            <person name="Adriaenssens E.M."/>
            <person name="Foster-Nyarko E."/>
            <person name="Jarju S."/>
            <person name="Secka A."/>
            <person name="Antonio M."/>
            <person name="Oren A."/>
            <person name="Chaudhuri R.R."/>
            <person name="La Ragione R."/>
            <person name="Hildebrand F."/>
            <person name="Pallen M.J."/>
        </authorList>
    </citation>
    <scope>NUCLEOTIDE SEQUENCE</scope>
    <source>
        <strain evidence="5">ChiGjej1B1-24693</strain>
    </source>
</reference>
<feature type="domain" description="D-galactarate/Altronate dehydratase C-terminal" evidence="4">
    <location>
        <begin position="288"/>
        <end position="358"/>
    </location>
</feature>
<evidence type="ECO:0000259" key="4">
    <source>
        <dbReference type="Pfam" id="PF20629"/>
    </source>
</evidence>
<keyword evidence="2" id="KW-0456">Lyase</keyword>
<proteinExistence type="inferred from homology"/>
<feature type="non-terminal residue" evidence="5">
    <location>
        <position position="359"/>
    </location>
</feature>
<dbReference type="PANTHER" id="PTHR30536">
    <property type="entry name" value="ALTRONATE/GALACTARATE DEHYDRATASE"/>
    <property type="match status" value="1"/>
</dbReference>
<gene>
    <name evidence="5" type="ORF">IAA98_06050</name>
</gene>
<reference evidence="5" key="1">
    <citation type="submission" date="2020-10" db="EMBL/GenBank/DDBJ databases">
        <authorList>
            <person name="Gilroy R."/>
        </authorList>
    </citation>
    <scope>NUCLEOTIDE SEQUENCE</scope>
    <source>
        <strain evidence="5">ChiGjej1B1-24693</strain>
    </source>
</reference>
<keyword evidence="5" id="KW-0378">Hydrolase</keyword>
<dbReference type="AlphaFoldDB" id="A0A9D1GX77"/>
<protein>
    <submittedName>
        <fullName evidence="5">UxaA family hydrolase</fullName>
    </submittedName>
</protein>
<dbReference type="Pfam" id="PF04295">
    <property type="entry name" value="GD_AH_second"/>
    <property type="match status" value="1"/>
</dbReference>
<dbReference type="InterPro" id="IPR052172">
    <property type="entry name" value="UxaA_altronate/galactarate_dh"/>
</dbReference>
<organism evidence="5 6">
    <name type="scientific">Candidatus Avipropionibacterium avicola</name>
    <dbReference type="NCBI Taxonomy" id="2840701"/>
    <lineage>
        <taxon>Bacteria</taxon>
        <taxon>Bacillati</taxon>
        <taxon>Actinomycetota</taxon>
        <taxon>Actinomycetes</taxon>
        <taxon>Propionibacteriales</taxon>
        <taxon>Propionibacteriaceae</taxon>
        <taxon>Propionibacteriaceae incertae sedis</taxon>
        <taxon>Candidatus Avipropionibacterium</taxon>
    </lineage>
</organism>
<dbReference type="Proteomes" id="UP000886842">
    <property type="component" value="Unassembled WGS sequence"/>
</dbReference>
<dbReference type="InterPro" id="IPR048332">
    <property type="entry name" value="GD_AH_C"/>
</dbReference>
<evidence type="ECO:0000313" key="5">
    <source>
        <dbReference type="EMBL" id="HIT75126.1"/>
    </source>
</evidence>
<evidence type="ECO:0000259" key="3">
    <source>
        <dbReference type="Pfam" id="PF04295"/>
    </source>
</evidence>
<dbReference type="Pfam" id="PF20629">
    <property type="entry name" value="GD_AH_C"/>
    <property type="match status" value="1"/>
</dbReference>
<dbReference type="PANTHER" id="PTHR30536:SF5">
    <property type="entry name" value="ALTRONATE DEHYDRATASE"/>
    <property type="match status" value="1"/>
</dbReference>
<accession>A0A9D1GX77</accession>
<dbReference type="Gene3D" id="2.30.130.110">
    <property type="match status" value="1"/>
</dbReference>
<evidence type="ECO:0000256" key="1">
    <source>
        <dbReference type="ARBA" id="ARBA00010986"/>
    </source>
</evidence>
<sequence length="359" mass="38386">MTSLTDVAVLPTPQDNAAVAFVELEPGTRIELADGTEVVMAHRVPVGHRFAVRPVAADEAVLSWGTSFGRAETDLAAGSYICTGKSLAALQERGITDLPDAPTVRNEPWRRYTTQDGWRVGEQLPLADDPRTFSGFARQDGRYGTRNYVAVVGLTSREGAFAEEVARRTQHLVAEPGTDGMDGIVPVAHTEGDVGATPNNIDLLLRTLVGMVDNPNLGAVVLVEHPHSTITVERMRRHAQDHGLSWIRIPYEVITREHSFDHDADAAVAAVERLVPGVRQQQRVDAPMSALAIGLQCGGSDAFSGVSANPLSGAAAREVVRHGGTAVLAETDELIGSEGYILSNVASDEVAEQFMTAVE</sequence>
<dbReference type="GO" id="GO:0016829">
    <property type="term" value="F:lyase activity"/>
    <property type="evidence" value="ECO:0007669"/>
    <property type="project" value="UniProtKB-KW"/>
</dbReference>
<dbReference type="InterPro" id="IPR007392">
    <property type="entry name" value="GD_AH_second"/>
</dbReference>
<comment type="similarity">
    <text evidence="1">Belongs to the UxaA family.</text>
</comment>
<comment type="caution">
    <text evidence="5">The sequence shown here is derived from an EMBL/GenBank/DDBJ whole genome shotgun (WGS) entry which is preliminary data.</text>
</comment>
<dbReference type="EMBL" id="DVLP01000184">
    <property type="protein sequence ID" value="HIT75126.1"/>
    <property type="molecule type" value="Genomic_DNA"/>
</dbReference>
<dbReference type="GO" id="GO:0019698">
    <property type="term" value="P:D-galacturonate catabolic process"/>
    <property type="evidence" value="ECO:0007669"/>
    <property type="project" value="TreeGrafter"/>
</dbReference>
<evidence type="ECO:0000256" key="2">
    <source>
        <dbReference type="ARBA" id="ARBA00023239"/>
    </source>
</evidence>